<gene>
    <name evidence="3" type="ORF">BLNAU_19818</name>
</gene>
<dbReference type="EMBL" id="JARBJD010000267">
    <property type="protein sequence ID" value="KAK2945242.1"/>
    <property type="molecule type" value="Genomic_DNA"/>
</dbReference>
<dbReference type="Pfam" id="PF06294">
    <property type="entry name" value="CH_2"/>
    <property type="match status" value="1"/>
</dbReference>
<feature type="compositionally biased region" description="Basic residues" evidence="1">
    <location>
        <begin position="176"/>
        <end position="185"/>
    </location>
</feature>
<name>A0ABQ9X0C8_9EUKA</name>
<evidence type="ECO:0000313" key="4">
    <source>
        <dbReference type="Proteomes" id="UP001281761"/>
    </source>
</evidence>
<feature type="region of interest" description="Disordered" evidence="1">
    <location>
        <begin position="519"/>
        <end position="542"/>
    </location>
</feature>
<dbReference type="Gene3D" id="1.25.10.10">
    <property type="entry name" value="Leucine-rich Repeat Variant"/>
    <property type="match status" value="1"/>
</dbReference>
<dbReference type="PANTHER" id="PTHR12509">
    <property type="entry name" value="SPERMATOGENESIS-ASSOCIATED 4-RELATED"/>
    <property type="match status" value="1"/>
</dbReference>
<evidence type="ECO:0000259" key="2">
    <source>
        <dbReference type="PROSITE" id="PS50021"/>
    </source>
</evidence>
<dbReference type="Gene3D" id="1.10.418.10">
    <property type="entry name" value="Calponin-like domain"/>
    <property type="match status" value="1"/>
</dbReference>
<sequence>MTSLPREMIKWLQTLDLSVSVKNPKRDFANGFVIGEIFGRYFPREVSMHTFDTGTSQNAKSQNWEYLNRFFVKQEIPITPQMIDDTMNVRPLGTQQLLDTMYSYLTNRPAPTRTIVPPSEPARPFARPTANVLIKEHEESMKIQDTTTSQKEAQSIVSMHQNLRQTERALDPSRFTPKKTAKKGQPKAMSKRGSTTTVGFKGVEIRSLEDPPDSFEANSHRSVKESKRPPPRESPNELSQKVPEMAITRETVQSILARAIVAVVPSLANMGQTSISAVIDSLEQLEDQTFTTLIDSICQHVPEMAEVISQNGFEFYPLGSFIVSLLDETVPSNRFFFSCRLLEETGRCLTQIDPINSRAHLAGLLPRLVSYLCDTSFDKTFCFTSSIRPFADGPEAHLMILKLIKEQAPPASFARILLCYASATHSQPDLFSLQSEQLTETIINYIHAALSQPSPTARCSALQLLSLYISSASSQTLSPSFVGRLIALTQDNWWQVRATAITAVSMLLPLFVEESMGRQNKKDDAQNGERDNASVSSGEKTDREEAEQIGICVDCLMQGLQDVNADVRTIVVNHTVHILFPLLLRLCPSLLPEYSPNADVQGSFSALITSINELIPVLVESALFLSPSVLEGLTSPQPSSLGVGDPHCIIGGWSSVEVLTLAEAVVIAAHSQKLEGDAEEEGRPIPFGGMQVHLLNVILSPILESLAQLKADDSLDQTDVEQVQSYASRICLSLVDILPHTLNVNESPETGSLIQVILTTLPHLSQQYLSPTMTEIKEVFLRSDSTDEMKQQAAELCNTLRQLQSTSEDAQAIFISFPPFVQKSITG</sequence>
<accession>A0ABQ9X0C8</accession>
<keyword evidence="4" id="KW-1185">Reference proteome</keyword>
<evidence type="ECO:0000313" key="3">
    <source>
        <dbReference type="EMBL" id="KAK2945242.1"/>
    </source>
</evidence>
<feature type="compositionally biased region" description="Basic and acidic residues" evidence="1">
    <location>
        <begin position="218"/>
        <end position="235"/>
    </location>
</feature>
<dbReference type="PANTHER" id="PTHR12509:SF8">
    <property type="entry name" value="SPERMATOGENESIS-ASSOCIATED PROTEIN 4"/>
    <property type="match status" value="1"/>
</dbReference>
<reference evidence="3 4" key="1">
    <citation type="journal article" date="2022" name="bioRxiv">
        <title>Genomics of Preaxostyla Flagellates Illuminates Evolutionary Transitions and the Path Towards Mitochondrial Loss.</title>
        <authorList>
            <person name="Novak L.V.F."/>
            <person name="Treitli S.C."/>
            <person name="Pyrih J."/>
            <person name="Halakuc P."/>
            <person name="Pipaliya S.V."/>
            <person name="Vacek V."/>
            <person name="Brzon O."/>
            <person name="Soukal P."/>
            <person name="Eme L."/>
            <person name="Dacks J.B."/>
            <person name="Karnkowska A."/>
            <person name="Elias M."/>
            <person name="Hampl V."/>
        </authorList>
    </citation>
    <scope>NUCLEOTIDE SEQUENCE [LARGE SCALE GENOMIC DNA]</scope>
    <source>
        <strain evidence="3">NAU3</strain>
        <tissue evidence="3">Gut</tissue>
    </source>
</reference>
<organism evidence="3 4">
    <name type="scientific">Blattamonas nauphoetae</name>
    <dbReference type="NCBI Taxonomy" id="2049346"/>
    <lineage>
        <taxon>Eukaryota</taxon>
        <taxon>Metamonada</taxon>
        <taxon>Preaxostyla</taxon>
        <taxon>Oxymonadida</taxon>
        <taxon>Blattamonas</taxon>
    </lineage>
</organism>
<protein>
    <submittedName>
        <fullName evidence="3">Camsap CH domain protein</fullName>
    </submittedName>
</protein>
<dbReference type="PROSITE" id="PS50021">
    <property type="entry name" value="CH"/>
    <property type="match status" value="1"/>
</dbReference>
<feature type="region of interest" description="Disordered" evidence="1">
    <location>
        <begin position="164"/>
        <end position="243"/>
    </location>
</feature>
<feature type="domain" description="Calponin-homology (CH)" evidence="2">
    <location>
        <begin position="2"/>
        <end position="106"/>
    </location>
</feature>
<dbReference type="InterPro" id="IPR001715">
    <property type="entry name" value="CH_dom"/>
</dbReference>
<dbReference type="SUPFAM" id="SSF48371">
    <property type="entry name" value="ARM repeat"/>
    <property type="match status" value="1"/>
</dbReference>
<dbReference type="InterPro" id="IPR010441">
    <property type="entry name" value="CH_2"/>
</dbReference>
<comment type="caution">
    <text evidence="3">The sequence shown here is derived from an EMBL/GenBank/DDBJ whole genome shotgun (WGS) entry which is preliminary data.</text>
</comment>
<feature type="compositionally biased region" description="Basic and acidic residues" evidence="1">
    <location>
        <begin position="520"/>
        <end position="532"/>
    </location>
</feature>
<dbReference type="InterPro" id="IPR052111">
    <property type="entry name" value="Spermatogenesis_Ciliary_MAP"/>
</dbReference>
<dbReference type="InterPro" id="IPR016024">
    <property type="entry name" value="ARM-type_fold"/>
</dbReference>
<evidence type="ECO:0000256" key="1">
    <source>
        <dbReference type="SAM" id="MobiDB-lite"/>
    </source>
</evidence>
<dbReference type="InterPro" id="IPR036872">
    <property type="entry name" value="CH_dom_sf"/>
</dbReference>
<proteinExistence type="predicted"/>
<dbReference type="Proteomes" id="UP001281761">
    <property type="component" value="Unassembled WGS sequence"/>
</dbReference>
<dbReference type="InterPro" id="IPR011989">
    <property type="entry name" value="ARM-like"/>
</dbReference>